<feature type="transmembrane region" description="Helical" evidence="6">
    <location>
        <begin position="91"/>
        <end position="112"/>
    </location>
</feature>
<evidence type="ECO:0000313" key="7">
    <source>
        <dbReference type="EMBL" id="TBN53431.1"/>
    </source>
</evidence>
<comment type="caution">
    <text evidence="7">The sequence shown here is derived from an EMBL/GenBank/DDBJ whole genome shotgun (WGS) entry which is preliminary data.</text>
</comment>
<feature type="transmembrane region" description="Helical" evidence="6">
    <location>
        <begin position="274"/>
        <end position="294"/>
    </location>
</feature>
<feature type="transmembrane region" description="Helical" evidence="6">
    <location>
        <begin position="333"/>
        <end position="350"/>
    </location>
</feature>
<comment type="subcellular location">
    <subcellularLocation>
        <location evidence="1">Cell membrane</location>
        <topology evidence="1">Multi-pass membrane protein</topology>
    </subcellularLocation>
</comment>
<evidence type="ECO:0000256" key="4">
    <source>
        <dbReference type="ARBA" id="ARBA00022989"/>
    </source>
</evidence>
<reference evidence="7 8" key="1">
    <citation type="submission" date="2019-02" db="EMBL/GenBank/DDBJ databases">
        <title>Hansschlegelia quercus sp. nov., a novel methylotrophic bacterium from buds of oak (Quercus robur L.).</title>
        <authorList>
            <person name="Agafonova N.V."/>
            <person name="Kaparullina E.N."/>
            <person name="Grouzdev D.S."/>
            <person name="Doronina N.V."/>
        </authorList>
    </citation>
    <scope>NUCLEOTIDE SEQUENCE [LARGE SCALE GENOMIC DNA]</scope>
    <source>
        <strain evidence="7 8">Dub</strain>
    </source>
</reference>
<evidence type="ECO:0000256" key="6">
    <source>
        <dbReference type="SAM" id="Phobius"/>
    </source>
</evidence>
<dbReference type="EMBL" id="SIUB01000004">
    <property type="protein sequence ID" value="TBN53431.1"/>
    <property type="molecule type" value="Genomic_DNA"/>
</dbReference>
<evidence type="ECO:0000256" key="3">
    <source>
        <dbReference type="ARBA" id="ARBA00022692"/>
    </source>
</evidence>
<keyword evidence="4 6" id="KW-1133">Transmembrane helix</keyword>
<dbReference type="PANTHER" id="PTHR33529:SF2">
    <property type="entry name" value="LIPOPOLYSACCHARIDE EXPORT SYSTEM PERMEASE PROTEIN LPTG"/>
    <property type="match status" value="1"/>
</dbReference>
<dbReference type="GO" id="GO:0043190">
    <property type="term" value="C:ATP-binding cassette (ABC) transporter complex"/>
    <property type="evidence" value="ECO:0007669"/>
    <property type="project" value="TreeGrafter"/>
</dbReference>
<dbReference type="OrthoDB" id="8434951at2"/>
<name>A0A4Q9GJI4_9HYPH</name>
<dbReference type="Pfam" id="PF03739">
    <property type="entry name" value="LptF_LptG"/>
    <property type="match status" value="1"/>
</dbReference>
<keyword evidence="5 6" id="KW-0472">Membrane</keyword>
<keyword evidence="2" id="KW-1003">Cell membrane</keyword>
<feature type="transmembrane region" description="Helical" evidence="6">
    <location>
        <begin position="59"/>
        <end position="79"/>
    </location>
</feature>
<dbReference type="Proteomes" id="UP000291613">
    <property type="component" value="Unassembled WGS sequence"/>
</dbReference>
<dbReference type="AlphaFoldDB" id="A0A4Q9GJI4"/>
<proteinExistence type="predicted"/>
<dbReference type="PANTHER" id="PTHR33529">
    <property type="entry name" value="SLR0882 PROTEIN-RELATED"/>
    <property type="match status" value="1"/>
</dbReference>
<dbReference type="RefSeq" id="WP_131003487.1">
    <property type="nucleotide sequence ID" value="NZ_JBHSZR010000007.1"/>
</dbReference>
<evidence type="ECO:0000256" key="5">
    <source>
        <dbReference type="ARBA" id="ARBA00023136"/>
    </source>
</evidence>
<evidence type="ECO:0000256" key="2">
    <source>
        <dbReference type="ARBA" id="ARBA00022475"/>
    </source>
</evidence>
<dbReference type="GO" id="GO:0015920">
    <property type="term" value="P:lipopolysaccharide transport"/>
    <property type="evidence" value="ECO:0007669"/>
    <property type="project" value="TreeGrafter"/>
</dbReference>
<keyword evidence="8" id="KW-1185">Reference proteome</keyword>
<gene>
    <name evidence="7" type="ORF">EYR15_10480</name>
</gene>
<evidence type="ECO:0000313" key="8">
    <source>
        <dbReference type="Proteomes" id="UP000291613"/>
    </source>
</evidence>
<keyword evidence="3 6" id="KW-0812">Transmembrane</keyword>
<dbReference type="InterPro" id="IPR005495">
    <property type="entry name" value="LptG/LptF_permease"/>
</dbReference>
<feature type="transmembrane region" description="Helical" evidence="6">
    <location>
        <begin position="306"/>
        <end position="327"/>
    </location>
</feature>
<organism evidence="7 8">
    <name type="scientific">Hansschlegelia quercus</name>
    <dbReference type="NCBI Taxonomy" id="2528245"/>
    <lineage>
        <taxon>Bacteria</taxon>
        <taxon>Pseudomonadati</taxon>
        <taxon>Pseudomonadota</taxon>
        <taxon>Alphaproteobacteria</taxon>
        <taxon>Hyphomicrobiales</taxon>
        <taxon>Methylopilaceae</taxon>
        <taxon>Hansschlegelia</taxon>
    </lineage>
</organism>
<accession>A0A4Q9GJI4</accession>
<evidence type="ECO:0000256" key="1">
    <source>
        <dbReference type="ARBA" id="ARBA00004651"/>
    </source>
</evidence>
<sequence>MRFTRYLSGMLIRRALSAALILAFIMQVLDLVDNAGDILDQGEGLAGLLRYAGLKMPMLLTRALPLGALIGALLTLLTLARNSEIAAMRSAGRSTWLMFLMMLPGAIVLTLLQSTLIDVVVPRSEARLAILATHAADEEASQDGKDVKPTWIRVGDAVVSFDRVNNRGRKLKSLKIYDRDASKIVTSRTVASEARWENGRWILKDAERIDWTRANFNVRTPADGPWATTMTPDDVLSALTPESRVSLTAARAVLAGEATPNAPIAFYQTLVERVYAGPLGTIVMVLLSMPAALVNWRDQRSARHAVVAVAGGLIFMLCDGLLSTLALTDVVRPVIGAWSGLVIFAVYGLWRLRRIDGGWPAPKAPAGRDARLAEA</sequence>
<protein>
    <submittedName>
        <fullName evidence="7">YjgP/YjgQ family permease</fullName>
    </submittedName>
</protein>